<accession>A0A3P7PGF7</accession>
<feature type="region of interest" description="Disordered" evidence="1">
    <location>
        <begin position="213"/>
        <end position="233"/>
    </location>
</feature>
<keyword evidence="3" id="KW-1185">Reference proteome</keyword>
<sequence>MSHADDALSLNIPEVNEEVFGWLKKIIKHTGLAVLNISDHIINLLTQYCRPSTNFYSCVRALDYGEAFADAVSSFLIYRTSVWNVHDVKELQQWICHEVLLNPDSIPALRILIALLACNHELVPIPIEVKYFSLISVNQNTLKIAKYSIDERKKTAEADQTGTYENFAHITNSSNFNGKDKSKQEDFAVNLISNNVDPIDIIIIESDVAKNKASSHPNQNARTVGNCNSDAMPRKGQTVITSTDGNEISVEQMLADFDPS</sequence>
<evidence type="ECO:0000313" key="3">
    <source>
        <dbReference type="Proteomes" id="UP000274756"/>
    </source>
</evidence>
<dbReference type="AlphaFoldDB" id="A0A3P7PGF7"/>
<name>A0A3P7PGF7_DRAME</name>
<dbReference type="STRING" id="318479.A0A3P7PGF7"/>
<organism evidence="2 3">
    <name type="scientific">Dracunculus medinensis</name>
    <name type="common">Guinea worm</name>
    <dbReference type="NCBI Taxonomy" id="318479"/>
    <lineage>
        <taxon>Eukaryota</taxon>
        <taxon>Metazoa</taxon>
        <taxon>Ecdysozoa</taxon>
        <taxon>Nematoda</taxon>
        <taxon>Chromadorea</taxon>
        <taxon>Rhabditida</taxon>
        <taxon>Spirurina</taxon>
        <taxon>Dracunculoidea</taxon>
        <taxon>Dracunculidae</taxon>
        <taxon>Dracunculus</taxon>
    </lineage>
</organism>
<dbReference type="Proteomes" id="UP000274756">
    <property type="component" value="Unassembled WGS sequence"/>
</dbReference>
<reference evidence="2 3" key="1">
    <citation type="submission" date="2018-11" db="EMBL/GenBank/DDBJ databases">
        <authorList>
            <consortium name="Pathogen Informatics"/>
        </authorList>
    </citation>
    <scope>NUCLEOTIDE SEQUENCE [LARGE SCALE GENOMIC DNA]</scope>
</reference>
<gene>
    <name evidence="2" type="ORF">DME_LOCUS3998</name>
</gene>
<evidence type="ECO:0000256" key="1">
    <source>
        <dbReference type="SAM" id="MobiDB-lite"/>
    </source>
</evidence>
<dbReference type="EMBL" id="UYYG01000242">
    <property type="protein sequence ID" value="VDN54025.1"/>
    <property type="molecule type" value="Genomic_DNA"/>
</dbReference>
<evidence type="ECO:0000313" key="2">
    <source>
        <dbReference type="EMBL" id="VDN54025.1"/>
    </source>
</evidence>
<proteinExistence type="predicted"/>
<protein>
    <submittedName>
        <fullName evidence="2">Uncharacterized protein</fullName>
    </submittedName>
</protein>
<feature type="compositionally biased region" description="Polar residues" evidence="1">
    <location>
        <begin position="213"/>
        <end position="229"/>
    </location>
</feature>